<feature type="domain" description="UPF0029" evidence="3">
    <location>
        <begin position="146"/>
        <end position="197"/>
    </location>
</feature>
<dbReference type="Pfam" id="PF09186">
    <property type="entry name" value="DUF1949"/>
    <property type="match status" value="1"/>
</dbReference>
<evidence type="ECO:0000313" key="4">
    <source>
        <dbReference type="EMBL" id="MBH1940304.1"/>
    </source>
</evidence>
<protein>
    <submittedName>
        <fullName evidence="4">YigZ family protein</fullName>
    </submittedName>
</protein>
<dbReference type="Pfam" id="PF01205">
    <property type="entry name" value="Impact_N"/>
    <property type="match status" value="1"/>
</dbReference>
<dbReference type="RefSeq" id="WP_197660532.1">
    <property type="nucleotide sequence ID" value="NZ_JAEAGR010000004.1"/>
</dbReference>
<dbReference type="InterPro" id="IPR015269">
    <property type="entry name" value="UPF0029_Impact_C"/>
</dbReference>
<dbReference type="AlphaFoldDB" id="A0A8J7H1I1"/>
<dbReference type="GO" id="GO:0005737">
    <property type="term" value="C:cytoplasm"/>
    <property type="evidence" value="ECO:0007669"/>
    <property type="project" value="TreeGrafter"/>
</dbReference>
<evidence type="ECO:0000256" key="1">
    <source>
        <dbReference type="ARBA" id="ARBA00007665"/>
    </source>
</evidence>
<name>A0A8J7H1I1_9FIRM</name>
<dbReference type="Proteomes" id="UP000623269">
    <property type="component" value="Unassembled WGS sequence"/>
</dbReference>
<reference evidence="4" key="1">
    <citation type="submission" date="2020-12" db="EMBL/GenBank/DDBJ databases">
        <title>M. sibirica DSM 26468T genome.</title>
        <authorList>
            <person name="Thieme N."/>
            <person name="Rettenmaier R."/>
            <person name="Zverlov V."/>
            <person name="Liebl W."/>
        </authorList>
    </citation>
    <scope>NUCLEOTIDE SEQUENCE</scope>
    <source>
        <strain evidence="4">DSM 26468</strain>
    </source>
</reference>
<accession>A0A8J7H1I1</accession>
<dbReference type="GO" id="GO:0006446">
    <property type="term" value="P:regulation of translational initiation"/>
    <property type="evidence" value="ECO:0007669"/>
    <property type="project" value="TreeGrafter"/>
</dbReference>
<organism evidence="4 5">
    <name type="scientific">Mobilitalea sibirica</name>
    <dbReference type="NCBI Taxonomy" id="1462919"/>
    <lineage>
        <taxon>Bacteria</taxon>
        <taxon>Bacillati</taxon>
        <taxon>Bacillota</taxon>
        <taxon>Clostridia</taxon>
        <taxon>Lachnospirales</taxon>
        <taxon>Lachnospiraceae</taxon>
        <taxon>Mobilitalea</taxon>
    </lineage>
</organism>
<sequence length="219" mass="24701">MITDVSKYKTIYEGGIGEFIMKKSRFIATVHPVEAEEAAIEFIDEMNKKYWDASHNCYAYVIGTINPIMRCSDDGEPSQTAGKPMLDVLLSHELTNLLVVVTRYFGGTLLGTGGLVKAYQSAVIEGLNNSRIITKELGIRLQMLTDYSHIGKIQYYIGQETLPVLSSEYTDSVKLELMIPFNQYNSFVKKITDLTSGSVNLQKKEQAYFTMIDDEVYLF</sequence>
<dbReference type="PROSITE" id="PS00910">
    <property type="entry name" value="UPF0029"/>
    <property type="match status" value="1"/>
</dbReference>
<dbReference type="InterPro" id="IPR036956">
    <property type="entry name" value="Impact_N_sf"/>
</dbReference>
<comment type="caution">
    <text evidence="4">The sequence shown here is derived from an EMBL/GenBank/DDBJ whole genome shotgun (WGS) entry which is preliminary data.</text>
</comment>
<dbReference type="NCBIfam" id="TIGR00257">
    <property type="entry name" value="IMPACT_YIGZ"/>
    <property type="match status" value="1"/>
</dbReference>
<dbReference type="InterPro" id="IPR020568">
    <property type="entry name" value="Ribosomal_Su5_D2-typ_SF"/>
</dbReference>
<dbReference type="PANTHER" id="PTHR16301">
    <property type="entry name" value="IMPACT-RELATED"/>
    <property type="match status" value="1"/>
</dbReference>
<dbReference type="SUPFAM" id="SSF54211">
    <property type="entry name" value="Ribosomal protein S5 domain 2-like"/>
    <property type="match status" value="1"/>
</dbReference>
<dbReference type="Gene3D" id="3.30.70.240">
    <property type="match status" value="1"/>
</dbReference>
<comment type="similarity">
    <text evidence="1">Belongs to the IMPACT family.</text>
</comment>
<evidence type="ECO:0000259" key="2">
    <source>
        <dbReference type="Pfam" id="PF01205"/>
    </source>
</evidence>
<keyword evidence="5" id="KW-1185">Reference proteome</keyword>
<dbReference type="InterPro" id="IPR015796">
    <property type="entry name" value="Impact_YigZ-like"/>
</dbReference>
<dbReference type="InterPro" id="IPR001498">
    <property type="entry name" value="Impact_N"/>
</dbReference>
<dbReference type="InterPro" id="IPR035647">
    <property type="entry name" value="EFG_III/V"/>
</dbReference>
<evidence type="ECO:0000259" key="3">
    <source>
        <dbReference type="Pfam" id="PF09186"/>
    </source>
</evidence>
<dbReference type="InterPro" id="IPR023582">
    <property type="entry name" value="Impact"/>
</dbReference>
<gene>
    <name evidence="4" type="ORF">I5677_05265</name>
</gene>
<dbReference type="InterPro" id="IPR020569">
    <property type="entry name" value="UPF0029_Impact_CS"/>
</dbReference>
<dbReference type="PANTHER" id="PTHR16301:SF20">
    <property type="entry name" value="IMPACT FAMILY MEMBER YIGZ"/>
    <property type="match status" value="1"/>
</dbReference>
<dbReference type="Gene3D" id="3.30.230.30">
    <property type="entry name" value="Impact, N-terminal domain"/>
    <property type="match status" value="1"/>
</dbReference>
<feature type="domain" description="Impact N-terminal" evidence="2">
    <location>
        <begin position="22"/>
        <end position="125"/>
    </location>
</feature>
<evidence type="ECO:0000313" key="5">
    <source>
        <dbReference type="Proteomes" id="UP000623269"/>
    </source>
</evidence>
<dbReference type="EMBL" id="JAEAGR010000004">
    <property type="protein sequence ID" value="MBH1940304.1"/>
    <property type="molecule type" value="Genomic_DNA"/>
</dbReference>
<dbReference type="SUPFAM" id="SSF54980">
    <property type="entry name" value="EF-G C-terminal domain-like"/>
    <property type="match status" value="1"/>
</dbReference>
<proteinExistence type="inferred from homology"/>